<protein>
    <submittedName>
        <fullName evidence="1">Adenylate kinase</fullName>
    </submittedName>
</protein>
<evidence type="ECO:0000313" key="2">
    <source>
        <dbReference type="Proteomes" id="UP000253410"/>
    </source>
</evidence>
<reference evidence="1 2" key="1">
    <citation type="submission" date="2018-05" db="EMBL/GenBank/DDBJ databases">
        <title>Chitinophaga sp. K3CV102501T nov., isolated from isolated from a monsoon evergreen broad-leaved forest soil.</title>
        <authorList>
            <person name="Lv Y."/>
        </authorList>
    </citation>
    <scope>NUCLEOTIDE SEQUENCE [LARGE SCALE GENOMIC DNA]</scope>
    <source>
        <strain evidence="1 2">GDMCC 1.1325</strain>
    </source>
</reference>
<dbReference type="InterPro" id="IPR052922">
    <property type="entry name" value="Cytidylate_Kinase-2"/>
</dbReference>
<dbReference type="EMBL" id="QFFJ01000001">
    <property type="protein sequence ID" value="RBL91414.1"/>
    <property type="molecule type" value="Genomic_DNA"/>
</dbReference>
<name>A0A365Y0F6_9BACT</name>
<dbReference type="AlphaFoldDB" id="A0A365Y0F6"/>
<dbReference type="Gene3D" id="3.40.50.300">
    <property type="entry name" value="P-loop containing nucleotide triphosphate hydrolases"/>
    <property type="match status" value="1"/>
</dbReference>
<dbReference type="PANTHER" id="PTHR37816:SF2">
    <property type="entry name" value="DNA TOPOLOGY MODULATION PROTEIN FLAR-RELATED PROTEIN"/>
    <property type="match status" value="1"/>
</dbReference>
<keyword evidence="1" id="KW-0418">Kinase</keyword>
<dbReference type="SUPFAM" id="SSF52540">
    <property type="entry name" value="P-loop containing nucleoside triphosphate hydrolases"/>
    <property type="match status" value="1"/>
</dbReference>
<gene>
    <name evidence="1" type="ORF">DF182_01990</name>
</gene>
<sequence length="199" mass="23366">MGKKIYLSLFNPTKDPKKMKIVIFGAAGAGTSTLAKAFARENGYEHLEADHYYWLKTEHPYENKRDPTERNHQFLADLNSYDKVVVAGSVFNWTPVMPDQFQLAVFLWLPTDIRMQRLILREKQRYGTLLETDPWLKKENAAFITWASRYDEPDFRGRSHNQHQQWIGKLKIPVLEITGDISIAERLQRMQEKVHNMRS</sequence>
<evidence type="ECO:0000313" key="1">
    <source>
        <dbReference type="EMBL" id="RBL91414.1"/>
    </source>
</evidence>
<comment type="caution">
    <text evidence="1">The sequence shown here is derived from an EMBL/GenBank/DDBJ whole genome shotgun (WGS) entry which is preliminary data.</text>
</comment>
<organism evidence="1 2">
    <name type="scientific">Chitinophaga flava</name>
    <dbReference type="NCBI Taxonomy" id="2259036"/>
    <lineage>
        <taxon>Bacteria</taxon>
        <taxon>Pseudomonadati</taxon>
        <taxon>Bacteroidota</taxon>
        <taxon>Chitinophagia</taxon>
        <taxon>Chitinophagales</taxon>
        <taxon>Chitinophagaceae</taxon>
        <taxon>Chitinophaga</taxon>
    </lineage>
</organism>
<dbReference type="Proteomes" id="UP000253410">
    <property type="component" value="Unassembled WGS sequence"/>
</dbReference>
<keyword evidence="2" id="KW-1185">Reference proteome</keyword>
<keyword evidence="1" id="KW-0808">Transferase</keyword>
<dbReference type="PANTHER" id="PTHR37816">
    <property type="entry name" value="YALI0E33011P"/>
    <property type="match status" value="1"/>
</dbReference>
<accession>A0A365Y0F6</accession>
<proteinExistence type="predicted"/>
<dbReference type="InterPro" id="IPR027417">
    <property type="entry name" value="P-loop_NTPase"/>
</dbReference>
<dbReference type="GO" id="GO:0016301">
    <property type="term" value="F:kinase activity"/>
    <property type="evidence" value="ECO:0007669"/>
    <property type="project" value="UniProtKB-KW"/>
</dbReference>